<keyword evidence="3" id="KW-1185">Reference proteome</keyword>
<accession>A0A1C1CM79</accession>
<dbReference type="Proteomes" id="UP000094526">
    <property type="component" value="Unassembled WGS sequence"/>
</dbReference>
<proteinExistence type="predicted"/>
<dbReference type="AlphaFoldDB" id="A0A1C1CM79"/>
<feature type="compositionally biased region" description="Basic and acidic residues" evidence="1">
    <location>
        <begin position="242"/>
        <end position="251"/>
    </location>
</feature>
<feature type="region of interest" description="Disordered" evidence="1">
    <location>
        <begin position="212"/>
        <end position="251"/>
    </location>
</feature>
<protein>
    <submittedName>
        <fullName evidence="2">Uncharacterized protein</fullName>
    </submittedName>
</protein>
<feature type="compositionally biased region" description="Basic and acidic residues" evidence="1">
    <location>
        <begin position="218"/>
        <end position="230"/>
    </location>
</feature>
<evidence type="ECO:0000313" key="2">
    <source>
        <dbReference type="EMBL" id="OCT49606.1"/>
    </source>
</evidence>
<evidence type="ECO:0000313" key="3">
    <source>
        <dbReference type="Proteomes" id="UP000094526"/>
    </source>
</evidence>
<comment type="caution">
    <text evidence="2">The sequence shown here is derived from an EMBL/GenBank/DDBJ whole genome shotgun (WGS) entry which is preliminary data.</text>
</comment>
<dbReference type="OrthoDB" id="5424338at2759"/>
<dbReference type="EMBL" id="LGRB01000010">
    <property type="protein sequence ID" value="OCT49606.1"/>
    <property type="molecule type" value="Genomic_DNA"/>
</dbReference>
<evidence type="ECO:0000256" key="1">
    <source>
        <dbReference type="SAM" id="MobiDB-lite"/>
    </source>
</evidence>
<gene>
    <name evidence="2" type="ORF">CLCR_07446</name>
</gene>
<reference evidence="3" key="1">
    <citation type="submission" date="2015-07" db="EMBL/GenBank/DDBJ databases">
        <authorList>
            <person name="Teixeira M.M."/>
            <person name="Souza R.C."/>
            <person name="Almeida L.G."/>
            <person name="Vicente V.A."/>
            <person name="de Hoog S."/>
            <person name="Bocca A.L."/>
            <person name="de Almeida S.R."/>
            <person name="Vasconcelos A.T."/>
            <person name="Felipe M.S."/>
        </authorList>
    </citation>
    <scope>NUCLEOTIDE SEQUENCE [LARGE SCALE GENOMIC DNA]</scope>
    <source>
        <strain evidence="3">KSF</strain>
    </source>
</reference>
<organism evidence="2 3">
    <name type="scientific">Cladophialophora carrionii</name>
    <dbReference type="NCBI Taxonomy" id="86049"/>
    <lineage>
        <taxon>Eukaryota</taxon>
        <taxon>Fungi</taxon>
        <taxon>Dikarya</taxon>
        <taxon>Ascomycota</taxon>
        <taxon>Pezizomycotina</taxon>
        <taxon>Eurotiomycetes</taxon>
        <taxon>Chaetothyriomycetidae</taxon>
        <taxon>Chaetothyriales</taxon>
        <taxon>Herpotrichiellaceae</taxon>
        <taxon>Cladophialophora</taxon>
    </lineage>
</organism>
<name>A0A1C1CM79_9EURO</name>
<sequence>MALALESLPVDFEWYRFDPASTAVTIPKIRATNYTGSGSGKQLSDSSRLAVALTNACRRLGRGRVFVLHPSNTELTKAQQRLVDARVEFQKVPGLFYLSVLPIDGELFAASPSLATLQGLKTGSVTILITPKVYIASTKAMRAVCEEVDHKTLEFHCPEGWTRFKGWRQDDGLMGAARRLGEIYRDVGADLVPYGALHRRLIRANMKAAQHGQAYFERQPERELDTKGDDSAPGDPEACEDEREHPASGRE</sequence>
<dbReference type="VEuPathDB" id="FungiDB:CLCR_07446"/>